<evidence type="ECO:0000313" key="1">
    <source>
        <dbReference type="EMBL" id="MBD9362446.1"/>
    </source>
</evidence>
<proteinExistence type="predicted"/>
<accession>A0ABR9DH73</accession>
<dbReference type="InterPro" id="IPR027417">
    <property type="entry name" value="P-loop_NTPase"/>
</dbReference>
<name>A0ABR9DH73_9GAMM</name>
<evidence type="ECO:0008006" key="3">
    <source>
        <dbReference type="Google" id="ProtNLM"/>
    </source>
</evidence>
<protein>
    <recommendedName>
        <fullName evidence="3">Hpr(Ser) kinase/phosphatase</fullName>
    </recommendedName>
</protein>
<evidence type="ECO:0000313" key="2">
    <source>
        <dbReference type="Proteomes" id="UP000641152"/>
    </source>
</evidence>
<keyword evidence="2" id="KW-1185">Reference proteome</keyword>
<dbReference type="SUPFAM" id="SSF52540">
    <property type="entry name" value="P-loop containing nucleoside triphosphate hydrolases"/>
    <property type="match status" value="1"/>
</dbReference>
<gene>
    <name evidence="1" type="ORF">EBB_18410</name>
</gene>
<dbReference type="Proteomes" id="UP000641152">
    <property type="component" value="Unassembled WGS sequence"/>
</dbReference>
<dbReference type="EMBL" id="JACXST010000003">
    <property type="protein sequence ID" value="MBD9362446.1"/>
    <property type="molecule type" value="Genomic_DNA"/>
</dbReference>
<dbReference type="Gene3D" id="3.40.50.300">
    <property type="entry name" value="P-loop containing nucleotide triphosphate hydrolases"/>
    <property type="match status" value="1"/>
</dbReference>
<dbReference type="SUPFAM" id="SSF53795">
    <property type="entry name" value="PEP carboxykinase-like"/>
    <property type="match status" value="1"/>
</dbReference>
<comment type="caution">
    <text evidence="1">The sequence shown here is derived from an EMBL/GenBank/DDBJ whole genome shotgun (WGS) entry which is preliminary data.</text>
</comment>
<organism evidence="1 2">
    <name type="scientific">Methylomonas fluvii</name>
    <dbReference type="NCBI Taxonomy" id="1854564"/>
    <lineage>
        <taxon>Bacteria</taxon>
        <taxon>Pseudomonadati</taxon>
        <taxon>Pseudomonadota</taxon>
        <taxon>Gammaproteobacteria</taxon>
        <taxon>Methylococcales</taxon>
        <taxon>Methylococcaceae</taxon>
        <taxon>Methylomonas</taxon>
    </lineage>
</organism>
<dbReference type="RefSeq" id="WP_192395221.1">
    <property type="nucleotide sequence ID" value="NZ_JACXST010000003.1"/>
</dbReference>
<sequence>MLHYLISGLRVVSDFPLSGVAESAFSADPEVHIRRGPLPDTLGTPVLAKPNWMLSEQDFLLRMPGIARIQVSRGCLITLDAECSEADAMPFLLGTAFGALLHQRGILVLHASAVSSNGHAIALCGPSGAGKSTLAAALCQTECNFIGDDVAAIQLNTGGKPVLWPDSRSHRLWADTIAHLGLSERQGQSVRNTIQKYHIEPECEAKAMPLSTIVVVRIAEQAGQTAAIEPCSIVDAAALLRAEVYRHFLAKCMGRDAALFKQISDMLSQVRVLRLTRPREPKRLPETLALLRQHIAEAH</sequence>
<reference evidence="1 2" key="1">
    <citation type="submission" date="2020-09" db="EMBL/GenBank/DDBJ databases">
        <title>Methylomonas albis sp. nov. and Methylomonas fluvii sp. nov.: Two cold-adapted methanotrophs from the River Elbe and an amended description of Methylovulum psychrotolerans strain Eb1.</title>
        <authorList>
            <person name="Bussmann I.K."/>
            <person name="Klings K.-W."/>
            <person name="Warnstedt J."/>
            <person name="Hoppert M."/>
            <person name="Saborowski A."/>
            <person name="Horn F."/>
            <person name="Liebner S."/>
        </authorList>
    </citation>
    <scope>NUCLEOTIDE SEQUENCE [LARGE SCALE GENOMIC DNA]</scope>
    <source>
        <strain evidence="1 2">EbB</strain>
    </source>
</reference>